<feature type="chain" id="PRO_5009313310" evidence="1">
    <location>
        <begin position="23"/>
        <end position="221"/>
    </location>
</feature>
<dbReference type="Proteomes" id="UP000095287">
    <property type="component" value="Unplaced"/>
</dbReference>
<organism evidence="2 3">
    <name type="scientific">Steinernema glaseri</name>
    <dbReference type="NCBI Taxonomy" id="37863"/>
    <lineage>
        <taxon>Eukaryota</taxon>
        <taxon>Metazoa</taxon>
        <taxon>Ecdysozoa</taxon>
        <taxon>Nematoda</taxon>
        <taxon>Chromadorea</taxon>
        <taxon>Rhabditida</taxon>
        <taxon>Tylenchina</taxon>
        <taxon>Panagrolaimomorpha</taxon>
        <taxon>Strongyloidoidea</taxon>
        <taxon>Steinernematidae</taxon>
        <taxon>Steinernema</taxon>
    </lineage>
</organism>
<evidence type="ECO:0000313" key="3">
    <source>
        <dbReference type="WBParaSite" id="L893_g25677.t1"/>
    </source>
</evidence>
<feature type="signal peptide" evidence="1">
    <location>
        <begin position="1"/>
        <end position="22"/>
    </location>
</feature>
<keyword evidence="1" id="KW-0732">Signal</keyword>
<evidence type="ECO:0000256" key="1">
    <source>
        <dbReference type="SAM" id="SignalP"/>
    </source>
</evidence>
<reference evidence="3" key="1">
    <citation type="submission" date="2016-11" db="UniProtKB">
        <authorList>
            <consortium name="WormBaseParasite"/>
        </authorList>
    </citation>
    <scope>IDENTIFICATION</scope>
</reference>
<accession>A0A1I7ZEB0</accession>
<proteinExistence type="predicted"/>
<dbReference type="WBParaSite" id="L893_g25677.t1">
    <property type="protein sequence ID" value="L893_g25677.t1"/>
    <property type="gene ID" value="L893_g25677"/>
</dbReference>
<name>A0A1I7ZEB0_9BILA</name>
<protein>
    <submittedName>
        <fullName evidence="3">MD-2-related lipid-recognition domain-containing protein</fullName>
    </submittedName>
</protein>
<dbReference type="AlphaFoldDB" id="A0A1I7ZEB0"/>
<sequence>MTKYQTLLVLAVTALAACGVSAKRFECVDGVNNVIEVVDHTNGKGAIRFRDVKILTYDVKKRPFCHEGGPSVRFPGNLKISSGEIEIAEPLRNSRAPLKLEMSVEKNSFLIGTVCEKGMSKNQFVPSEICNFEICQLLGEDACKMFEETNVLQIADLPPSVSDFIDIGALPLPQLEGEWKVAIELKQKGKTKGSISFGNGENWVNIESAVDGSDNNAHEEL</sequence>
<dbReference type="PROSITE" id="PS51257">
    <property type="entry name" value="PROKAR_LIPOPROTEIN"/>
    <property type="match status" value="1"/>
</dbReference>
<evidence type="ECO:0000313" key="2">
    <source>
        <dbReference type="Proteomes" id="UP000095287"/>
    </source>
</evidence>
<keyword evidence="2" id="KW-1185">Reference proteome</keyword>